<keyword evidence="4" id="KW-0804">Transcription</keyword>
<evidence type="ECO:0000313" key="6">
    <source>
        <dbReference type="EMBL" id="KRM21389.1"/>
    </source>
</evidence>
<comment type="similarity">
    <text evidence="1">Belongs to the LysR transcriptional regulatory family.</text>
</comment>
<evidence type="ECO:0000313" key="7">
    <source>
        <dbReference type="Proteomes" id="UP000050823"/>
    </source>
</evidence>
<comment type="caution">
    <text evidence="6">The sequence shown here is derived from an EMBL/GenBank/DDBJ whole genome shotgun (WGS) entry which is preliminary data.</text>
</comment>
<evidence type="ECO:0000256" key="3">
    <source>
        <dbReference type="ARBA" id="ARBA00023125"/>
    </source>
</evidence>
<dbReference type="Pfam" id="PF00126">
    <property type="entry name" value="HTH_1"/>
    <property type="match status" value="1"/>
</dbReference>
<dbReference type="InterPro" id="IPR000847">
    <property type="entry name" value="LysR_HTH_N"/>
</dbReference>
<keyword evidence="2" id="KW-0805">Transcription regulation</keyword>
<dbReference type="InterPro" id="IPR050950">
    <property type="entry name" value="HTH-type_LysR_regulators"/>
</dbReference>
<dbReference type="PROSITE" id="PS50931">
    <property type="entry name" value="HTH_LYSR"/>
    <property type="match status" value="1"/>
</dbReference>
<proteinExistence type="inferred from homology"/>
<dbReference type="RefSeq" id="WP_057908544.1">
    <property type="nucleotide sequence ID" value="NZ_AYZB01000052.1"/>
</dbReference>
<evidence type="ECO:0000259" key="5">
    <source>
        <dbReference type="PROSITE" id="PS50931"/>
    </source>
</evidence>
<sequence length="301" mass="33733">MKIKDLAYFAALIKVKNFTTVAEQFKVSQPTISYAVKRLEAEFGTKLIYRDQSHQSLVITQSGEQLYQHATQILAEIELTRADMLNLNATDLRFGLPPIIGTYYFSKLAQKLASNGTIQHFKTVNGGSKELLASLEAGELDVALLGSATPLQTDTVTAKIIERHHFKIVVAPENPLAQKTAVAFHDLAKAKFIMLAEGFVHPVVFKNLSDINQIKPEIIYRTNDVSVLKSMVHENVGIGFLTETSITLADDLVVLDLLDEPQPIFYISLAYRRTHLFSQAQQILLENLEQAAHDYRLEHKK</sequence>
<dbReference type="PRINTS" id="PR00039">
    <property type="entry name" value="HTHLYSR"/>
</dbReference>
<dbReference type="Pfam" id="PF03466">
    <property type="entry name" value="LysR_substrate"/>
    <property type="match status" value="1"/>
</dbReference>
<organism evidence="6 7">
    <name type="scientific">Latilactobacillus graminis DSM 20719</name>
    <dbReference type="NCBI Taxonomy" id="1423752"/>
    <lineage>
        <taxon>Bacteria</taxon>
        <taxon>Bacillati</taxon>
        <taxon>Bacillota</taxon>
        <taxon>Bacilli</taxon>
        <taxon>Lactobacillales</taxon>
        <taxon>Lactobacillaceae</taxon>
        <taxon>Latilactobacillus</taxon>
    </lineage>
</organism>
<dbReference type="PANTHER" id="PTHR30419">
    <property type="entry name" value="HTH-TYPE TRANSCRIPTIONAL REGULATOR YBHD"/>
    <property type="match status" value="1"/>
</dbReference>
<dbReference type="EMBL" id="AYZB01000052">
    <property type="protein sequence ID" value="KRM21389.1"/>
    <property type="molecule type" value="Genomic_DNA"/>
</dbReference>
<dbReference type="InterPro" id="IPR036388">
    <property type="entry name" value="WH-like_DNA-bd_sf"/>
</dbReference>
<dbReference type="InterPro" id="IPR005119">
    <property type="entry name" value="LysR_subst-bd"/>
</dbReference>
<dbReference type="GO" id="GO:0003700">
    <property type="term" value="F:DNA-binding transcription factor activity"/>
    <property type="evidence" value="ECO:0007669"/>
    <property type="project" value="InterPro"/>
</dbReference>
<dbReference type="SUPFAM" id="SSF53850">
    <property type="entry name" value="Periplasmic binding protein-like II"/>
    <property type="match status" value="1"/>
</dbReference>
<gene>
    <name evidence="6" type="ORF">FC90_GL001441</name>
</gene>
<dbReference type="GO" id="GO:0005829">
    <property type="term" value="C:cytosol"/>
    <property type="evidence" value="ECO:0007669"/>
    <property type="project" value="TreeGrafter"/>
</dbReference>
<dbReference type="AlphaFoldDB" id="A0AA89I016"/>
<name>A0AA89I016_9LACO</name>
<dbReference type="GO" id="GO:0003677">
    <property type="term" value="F:DNA binding"/>
    <property type="evidence" value="ECO:0007669"/>
    <property type="project" value="UniProtKB-KW"/>
</dbReference>
<evidence type="ECO:0000256" key="4">
    <source>
        <dbReference type="ARBA" id="ARBA00023163"/>
    </source>
</evidence>
<protein>
    <submittedName>
        <fullName evidence="6">Bacterial regulatory helix-turn-helix, lysR family protein</fullName>
    </submittedName>
</protein>
<dbReference type="InterPro" id="IPR036390">
    <property type="entry name" value="WH_DNA-bd_sf"/>
</dbReference>
<feature type="domain" description="HTH lysR-type" evidence="5">
    <location>
        <begin position="1"/>
        <end position="58"/>
    </location>
</feature>
<evidence type="ECO:0000256" key="2">
    <source>
        <dbReference type="ARBA" id="ARBA00023015"/>
    </source>
</evidence>
<dbReference type="SUPFAM" id="SSF46785">
    <property type="entry name" value="Winged helix' DNA-binding domain"/>
    <property type="match status" value="1"/>
</dbReference>
<accession>A0AA89I016</accession>
<keyword evidence="3" id="KW-0238">DNA-binding</keyword>
<dbReference type="Gene3D" id="1.10.10.10">
    <property type="entry name" value="Winged helix-like DNA-binding domain superfamily/Winged helix DNA-binding domain"/>
    <property type="match status" value="1"/>
</dbReference>
<reference evidence="6 7" key="1">
    <citation type="journal article" date="2015" name="Genome Announc.">
        <title>Expanding the biotechnology potential of lactobacilli through comparative genomics of 213 strains and associated genera.</title>
        <authorList>
            <person name="Sun Z."/>
            <person name="Harris H.M."/>
            <person name="McCann A."/>
            <person name="Guo C."/>
            <person name="Argimon S."/>
            <person name="Zhang W."/>
            <person name="Yang X."/>
            <person name="Jeffery I.B."/>
            <person name="Cooney J.C."/>
            <person name="Kagawa T.F."/>
            <person name="Liu W."/>
            <person name="Song Y."/>
            <person name="Salvetti E."/>
            <person name="Wrobel A."/>
            <person name="Rasinkangas P."/>
            <person name="Parkhill J."/>
            <person name="Rea M.C."/>
            <person name="O'Sullivan O."/>
            <person name="Ritari J."/>
            <person name="Douillard F.P."/>
            <person name="Paul Ross R."/>
            <person name="Yang R."/>
            <person name="Briner A.E."/>
            <person name="Felis G.E."/>
            <person name="de Vos W.M."/>
            <person name="Barrangou R."/>
            <person name="Klaenhammer T.R."/>
            <person name="Caufield P.W."/>
            <person name="Cui Y."/>
            <person name="Zhang H."/>
            <person name="O'Toole P.W."/>
        </authorList>
    </citation>
    <scope>NUCLEOTIDE SEQUENCE [LARGE SCALE GENOMIC DNA]</scope>
    <source>
        <strain evidence="6 7">DSM 20719</strain>
    </source>
</reference>
<dbReference type="FunFam" id="1.10.10.10:FF:000001">
    <property type="entry name" value="LysR family transcriptional regulator"/>
    <property type="match status" value="1"/>
</dbReference>
<evidence type="ECO:0000256" key="1">
    <source>
        <dbReference type="ARBA" id="ARBA00009437"/>
    </source>
</evidence>
<dbReference type="Proteomes" id="UP000050823">
    <property type="component" value="Unassembled WGS sequence"/>
</dbReference>
<dbReference type="Gene3D" id="3.40.190.10">
    <property type="entry name" value="Periplasmic binding protein-like II"/>
    <property type="match status" value="2"/>
</dbReference>